<dbReference type="InParanoid" id="A0A1Y1Y3R9"/>
<evidence type="ECO:0000259" key="3">
    <source>
        <dbReference type="Pfam" id="PF09631"/>
    </source>
</evidence>
<reference evidence="4 5" key="1">
    <citation type="submission" date="2016-07" db="EMBL/GenBank/DDBJ databases">
        <title>Pervasive Adenine N6-methylation of Active Genes in Fungi.</title>
        <authorList>
            <consortium name="DOE Joint Genome Institute"/>
            <person name="Mondo S.J."/>
            <person name="Dannebaum R.O."/>
            <person name="Kuo R.C."/>
            <person name="Labutti K."/>
            <person name="Haridas S."/>
            <person name="Kuo A."/>
            <person name="Salamov A."/>
            <person name="Ahrendt S.R."/>
            <person name="Lipzen A."/>
            <person name="Sullivan W."/>
            <person name="Andreopoulos W.B."/>
            <person name="Clum A."/>
            <person name="Lindquist E."/>
            <person name="Daum C."/>
            <person name="Ramamoorthy G.K."/>
            <person name="Gryganskyi A."/>
            <person name="Culley D."/>
            <person name="Magnuson J.K."/>
            <person name="James T.Y."/>
            <person name="O'Malley M.A."/>
            <person name="Stajich J.E."/>
            <person name="Spatafora J.W."/>
            <person name="Visel A."/>
            <person name="Grigoriev I.V."/>
        </authorList>
    </citation>
    <scope>NUCLEOTIDE SEQUENCE [LARGE SCALE GENOMIC DNA]</scope>
    <source>
        <strain evidence="4 5">CBS 931.73</strain>
    </source>
</reference>
<dbReference type="Pfam" id="PF09631">
    <property type="entry name" value="Sen15"/>
    <property type="match status" value="1"/>
</dbReference>
<dbReference type="InterPro" id="IPR011856">
    <property type="entry name" value="tRNA_endonuc-like_dom_sf"/>
</dbReference>
<dbReference type="PANTHER" id="PTHR28582:SF1">
    <property type="entry name" value="TRNA-SPLICING ENDONUCLEASE SUBUNIT SEN15"/>
    <property type="match status" value="1"/>
</dbReference>
<gene>
    <name evidence="4" type="ORF">K493DRAFT_41856</name>
</gene>
<dbReference type="AlphaFoldDB" id="A0A1Y1Y3R9"/>
<proteinExistence type="inferred from homology"/>
<accession>A0A1Y1Y3R9</accession>
<dbReference type="GO" id="GO:0006388">
    <property type="term" value="P:tRNA splicing, via endonucleolytic cleavage and ligation"/>
    <property type="evidence" value="ECO:0007669"/>
    <property type="project" value="InterPro"/>
</dbReference>
<evidence type="ECO:0000313" key="5">
    <source>
        <dbReference type="Proteomes" id="UP000193498"/>
    </source>
</evidence>
<dbReference type="EMBL" id="MCFE01000266">
    <property type="protein sequence ID" value="ORX92633.1"/>
    <property type="molecule type" value="Genomic_DNA"/>
</dbReference>
<comment type="caution">
    <text evidence="4">The sequence shown here is derived from an EMBL/GenBank/DDBJ whole genome shotgun (WGS) entry which is preliminary data.</text>
</comment>
<keyword evidence="2" id="KW-0819">tRNA processing</keyword>
<dbReference type="InterPro" id="IPR036167">
    <property type="entry name" value="tRNA_intron_Endo_cat-like_sf"/>
</dbReference>
<protein>
    <recommendedName>
        <fullName evidence="3">tRNA-splicing endonuclease subunit Sen15 domain-containing protein</fullName>
    </recommendedName>
</protein>
<dbReference type="GO" id="GO:0005634">
    <property type="term" value="C:nucleus"/>
    <property type="evidence" value="ECO:0007669"/>
    <property type="project" value="UniProtKB-ARBA"/>
</dbReference>
<sequence length="151" mass="16769">MVAGGFEPLNHHLSLILVVATHSLPSPMLHVHPKYQEVAAACESFPEEAATLFQVYLDLTLEKEWAWVKAKEIGGVAKVVLEGKKGLEEEKQFIVPTSTSEPWSIERLEELFDEFQRAIGDKPSSVMLAITSSDSTVVYYRVYSGIVPPNP</sequence>
<dbReference type="PANTHER" id="PTHR28582">
    <property type="entry name" value="TRNA-SPLICING ENDONUCLEASE SUBUNIT SEN15"/>
    <property type="match status" value="1"/>
</dbReference>
<keyword evidence="5" id="KW-1185">Reference proteome</keyword>
<dbReference type="GO" id="GO:0003676">
    <property type="term" value="F:nucleic acid binding"/>
    <property type="evidence" value="ECO:0007669"/>
    <property type="project" value="InterPro"/>
</dbReference>
<name>A0A1Y1Y3R9_9FUNG</name>
<dbReference type="Gene3D" id="3.40.1350.10">
    <property type="match status" value="1"/>
</dbReference>
<evidence type="ECO:0000256" key="1">
    <source>
        <dbReference type="ARBA" id="ARBA00006091"/>
    </source>
</evidence>
<evidence type="ECO:0000313" key="4">
    <source>
        <dbReference type="EMBL" id="ORX92633.1"/>
    </source>
</evidence>
<dbReference type="Proteomes" id="UP000193498">
    <property type="component" value="Unassembled WGS sequence"/>
</dbReference>
<dbReference type="OrthoDB" id="10002170at2759"/>
<feature type="domain" description="tRNA-splicing endonuclease subunit Sen15" evidence="3">
    <location>
        <begin position="54"/>
        <end position="150"/>
    </location>
</feature>
<dbReference type="InterPro" id="IPR018593">
    <property type="entry name" value="tRNA-endonuc_su_Sen15"/>
</dbReference>
<evidence type="ECO:0000256" key="2">
    <source>
        <dbReference type="ARBA" id="ARBA00022694"/>
    </source>
</evidence>
<dbReference type="STRING" id="1314790.A0A1Y1Y3R9"/>
<organism evidence="4 5">
    <name type="scientific">Basidiobolus meristosporus CBS 931.73</name>
    <dbReference type="NCBI Taxonomy" id="1314790"/>
    <lineage>
        <taxon>Eukaryota</taxon>
        <taxon>Fungi</taxon>
        <taxon>Fungi incertae sedis</taxon>
        <taxon>Zoopagomycota</taxon>
        <taxon>Entomophthoromycotina</taxon>
        <taxon>Basidiobolomycetes</taxon>
        <taxon>Basidiobolales</taxon>
        <taxon>Basidiobolaceae</taxon>
        <taxon>Basidiobolus</taxon>
    </lineage>
</organism>
<dbReference type="SUPFAM" id="SSF53032">
    <property type="entry name" value="tRNA-intron endonuclease catalytic domain-like"/>
    <property type="match status" value="1"/>
</dbReference>
<comment type="similarity">
    <text evidence="1">Belongs to the SEN15 family.</text>
</comment>